<protein>
    <submittedName>
        <fullName evidence="1">Carboxypeptidase regulatory-like domain-containing protein</fullName>
    </submittedName>
</protein>
<organism evidence="1 2">
    <name type="scientific">Olleya sediminilitoris</name>
    <dbReference type="NCBI Taxonomy" id="2795739"/>
    <lineage>
        <taxon>Bacteria</taxon>
        <taxon>Pseudomonadati</taxon>
        <taxon>Bacteroidota</taxon>
        <taxon>Flavobacteriia</taxon>
        <taxon>Flavobacteriales</taxon>
        <taxon>Flavobacteriaceae</taxon>
    </lineage>
</organism>
<comment type="caution">
    <text evidence="1">The sequence shown here is derived from an EMBL/GenBank/DDBJ whole genome shotgun (WGS) entry which is preliminary data.</text>
</comment>
<proteinExistence type="predicted"/>
<reference evidence="1 2" key="1">
    <citation type="submission" date="2020-12" db="EMBL/GenBank/DDBJ databases">
        <title>Olleya sediminilitoris sp. nov., isolated from a tidal flat.</title>
        <authorList>
            <person name="Park S."/>
            <person name="Yoon J.-H."/>
        </authorList>
    </citation>
    <scope>NUCLEOTIDE SEQUENCE [LARGE SCALE GENOMIC DNA]</scope>
    <source>
        <strain evidence="1 2">YSTF-M6</strain>
    </source>
</reference>
<evidence type="ECO:0000313" key="2">
    <source>
        <dbReference type="Proteomes" id="UP000605013"/>
    </source>
</evidence>
<dbReference type="EMBL" id="JAEMEF010000002">
    <property type="protein sequence ID" value="MBL7558905.1"/>
    <property type="molecule type" value="Genomic_DNA"/>
</dbReference>
<dbReference type="Proteomes" id="UP000605013">
    <property type="component" value="Unassembled WGS sequence"/>
</dbReference>
<keyword evidence="2" id="KW-1185">Reference proteome</keyword>
<sequence length="622" mass="69763">MKHLIKGTLYGMLCQESSENLANVEVRLYLPLHKSQLEALNNTNAKDTFHIVTEQEAQQREKLLIAKTTTDQNGAYQFEINEKYVETAFDLDFICHTLPNLPDLKPKDKPVHCHITTIQPEWTYDTNQNSSFSYNYGISQKLWCYIRGFYFDAWVISGYLRNCTSGNPIANATVQALDADLLNNDLLGTTTTNTDGYFRIDYTSNDFKKTFLSPWINVETEVGLPITLKSGPDVYFKAFLGDIKYIDETSENRRNNVSYCLCVSLCTKVIVTTPDQTEVFPSAWTGIGTAFNAVFGSGSTDFDVNGYAGTNKYGLTKSIELTGQAAPTINNNPIEYRFKLSSVTTPNNEAAPDDDLFDIIVGVTEGLFVKSKVAVLQQKVAPFYTYDVESNLDDFDAEGWFDINSAIARTVSDNALGDINDYFFIDSDTLIKVNTAKLTNQDNVPIDSVDVGNAFPETSKLEIKKFAIKFEIREVINKEAEQFNRLPGSGKTLNSVVINNNSTFLKMNIDKLMDLGDCAPISGIINALYTVYHPLLLNVKMKLINNGRTFTKTLTDHFLSLEGNTDDDVNSNHNVALQINNTPNDLGRCTYKLTLSVNRRLHTGNDVAAHEEKEIYFFYDVL</sequence>
<dbReference type="InterPro" id="IPR008969">
    <property type="entry name" value="CarboxyPept-like_regulatory"/>
</dbReference>
<evidence type="ECO:0000313" key="1">
    <source>
        <dbReference type="EMBL" id="MBL7558905.1"/>
    </source>
</evidence>
<gene>
    <name evidence="1" type="ORF">JAO71_03730</name>
</gene>
<dbReference type="RefSeq" id="WP_202998959.1">
    <property type="nucleotide sequence ID" value="NZ_JAEMEF010000002.1"/>
</dbReference>
<dbReference type="SUPFAM" id="SSF49464">
    <property type="entry name" value="Carboxypeptidase regulatory domain-like"/>
    <property type="match status" value="1"/>
</dbReference>
<name>A0ABS1WIF3_9FLAO</name>
<accession>A0ABS1WIF3</accession>